<evidence type="ECO:0000313" key="9">
    <source>
        <dbReference type="Proteomes" id="UP000034680"/>
    </source>
</evidence>
<keyword evidence="2" id="KW-0813">Transport</keyword>
<feature type="transmembrane region" description="Helical" evidence="7">
    <location>
        <begin position="124"/>
        <end position="143"/>
    </location>
</feature>
<feature type="compositionally biased region" description="Polar residues" evidence="6">
    <location>
        <begin position="1"/>
        <end position="11"/>
    </location>
</feature>
<dbReference type="PANTHER" id="PTHR45649:SF6">
    <property type="entry name" value="GABA-SPECIFIC PERMEASE"/>
    <property type="match status" value="1"/>
</dbReference>
<evidence type="ECO:0000256" key="6">
    <source>
        <dbReference type="SAM" id="MobiDB-lite"/>
    </source>
</evidence>
<dbReference type="GO" id="GO:0000329">
    <property type="term" value="C:fungal-type vacuole membrane"/>
    <property type="evidence" value="ECO:0007669"/>
    <property type="project" value="EnsemblFungi"/>
</dbReference>
<comment type="subcellular location">
    <subcellularLocation>
        <location evidence="1">Membrane</location>
        <topology evidence="1">Multi-pass membrane protein</topology>
    </subcellularLocation>
</comment>
<feature type="transmembrane region" description="Helical" evidence="7">
    <location>
        <begin position="260"/>
        <end position="285"/>
    </location>
</feature>
<feature type="transmembrane region" description="Helical" evidence="7">
    <location>
        <begin position="155"/>
        <end position="174"/>
    </location>
</feature>
<dbReference type="STRING" id="1214573.A0A0G2FE05"/>
<dbReference type="EMBL" id="LCUC01000278">
    <property type="protein sequence ID" value="KKY32812.1"/>
    <property type="molecule type" value="Genomic_DNA"/>
</dbReference>
<dbReference type="PANTHER" id="PTHR45649">
    <property type="entry name" value="AMINO-ACID PERMEASE BAT1"/>
    <property type="match status" value="1"/>
</dbReference>
<gene>
    <name evidence="8" type="ORF">UCDDA912_g07207</name>
</gene>
<keyword evidence="3 7" id="KW-0812">Transmembrane</keyword>
<feature type="transmembrane region" description="Helical" evidence="7">
    <location>
        <begin position="316"/>
        <end position="338"/>
    </location>
</feature>
<organism evidence="8 9">
    <name type="scientific">Diaporthe ampelina</name>
    <dbReference type="NCBI Taxonomy" id="1214573"/>
    <lineage>
        <taxon>Eukaryota</taxon>
        <taxon>Fungi</taxon>
        <taxon>Dikarya</taxon>
        <taxon>Ascomycota</taxon>
        <taxon>Pezizomycotina</taxon>
        <taxon>Sordariomycetes</taxon>
        <taxon>Sordariomycetidae</taxon>
        <taxon>Diaporthales</taxon>
        <taxon>Diaporthaceae</taxon>
        <taxon>Diaporthe</taxon>
    </lineage>
</organism>
<dbReference type="Proteomes" id="UP000034680">
    <property type="component" value="Unassembled WGS sequence"/>
</dbReference>
<name>A0A0G2FE05_9PEZI</name>
<dbReference type="Gene3D" id="1.20.1740.10">
    <property type="entry name" value="Amino acid/polyamine transporter I"/>
    <property type="match status" value="1"/>
</dbReference>
<keyword evidence="4 7" id="KW-1133">Transmembrane helix</keyword>
<evidence type="ECO:0000256" key="1">
    <source>
        <dbReference type="ARBA" id="ARBA00004141"/>
    </source>
</evidence>
<keyword evidence="9" id="KW-1185">Reference proteome</keyword>
<sequence>MSTIEKVSSSDGAPAEAPPHHAELVTTADDGVVLASEADAELLAKMGYKQELKRNFSTLEVFGIAFSIMGLLPSIASTLAFSLPAGPAGMVWSWFLASGCIFIVGLAMADLGTDSPLCLVTCDLHFYHGGDGFALMFCAVIVISTDGEWTPSNGIIYVVFMICTLTHGIIASTLTKIMNKLQTFAVFLNIALILSTIIALPVGMANKRNDGHFIFATVENLTTWPTGWAFMLAWLSPIWTIGAFDSCVHMSEEASNAAKAVPLGILSSIGMCWGLGFVIVIVLAACIDPNIENVLGSSFGQPMAQIYYDALGKQGAMGFIAFLFIVQYLMGYSITIAASRQMWAFSRDGALPFSSFFRRIVS</sequence>
<feature type="region of interest" description="Disordered" evidence="6">
    <location>
        <begin position="1"/>
        <end position="20"/>
    </location>
</feature>
<comment type="caution">
    <text evidence="8">The sequence shown here is derived from an EMBL/GenBank/DDBJ whole genome shotgun (WGS) entry which is preliminary data.</text>
</comment>
<evidence type="ECO:0000256" key="5">
    <source>
        <dbReference type="ARBA" id="ARBA00023136"/>
    </source>
</evidence>
<dbReference type="OrthoDB" id="3900342at2759"/>
<protein>
    <submittedName>
        <fullName evidence="8">Putative gaba permease</fullName>
    </submittedName>
</protein>
<reference evidence="8 9" key="2">
    <citation type="submission" date="2015-05" db="EMBL/GenBank/DDBJ databases">
        <authorList>
            <person name="Morales-Cruz A."/>
            <person name="Amrine K.C."/>
            <person name="Cantu D."/>
        </authorList>
    </citation>
    <scope>NUCLEOTIDE SEQUENCE [LARGE SCALE GENOMIC DNA]</scope>
    <source>
        <strain evidence="8">DA912</strain>
    </source>
</reference>
<feature type="transmembrane region" description="Helical" evidence="7">
    <location>
        <begin position="186"/>
        <end position="206"/>
    </location>
</feature>
<dbReference type="InterPro" id="IPR002293">
    <property type="entry name" value="AA/rel_permease1"/>
</dbReference>
<keyword evidence="5 7" id="KW-0472">Membrane</keyword>
<evidence type="ECO:0000256" key="7">
    <source>
        <dbReference type="SAM" id="Phobius"/>
    </source>
</evidence>
<reference evidence="8 9" key="1">
    <citation type="submission" date="2015-05" db="EMBL/GenBank/DDBJ databases">
        <title>Distinctive expansion of gene families associated with plant cell wall degradation and secondary metabolism in the genomes of grapevine trunk pathogens.</title>
        <authorList>
            <person name="Lawrence D.P."/>
            <person name="Travadon R."/>
            <person name="Rolshausen P.E."/>
            <person name="Baumgartner K."/>
        </authorList>
    </citation>
    <scope>NUCLEOTIDE SEQUENCE [LARGE SCALE GENOMIC DNA]</scope>
    <source>
        <strain evidence="8">DA912</strain>
    </source>
</reference>
<accession>A0A0G2FE05</accession>
<evidence type="ECO:0000256" key="3">
    <source>
        <dbReference type="ARBA" id="ARBA00022692"/>
    </source>
</evidence>
<feature type="transmembrane region" description="Helical" evidence="7">
    <location>
        <begin position="91"/>
        <end position="112"/>
    </location>
</feature>
<dbReference type="GO" id="GO:0015489">
    <property type="term" value="F:putrescine transmembrane transporter activity"/>
    <property type="evidence" value="ECO:0007669"/>
    <property type="project" value="EnsemblFungi"/>
</dbReference>
<dbReference type="Pfam" id="PF13520">
    <property type="entry name" value="AA_permease_2"/>
    <property type="match status" value="1"/>
</dbReference>
<dbReference type="GO" id="GO:0015495">
    <property type="term" value="F:gamma-aminobutyric acid:proton symporter activity"/>
    <property type="evidence" value="ECO:0007669"/>
    <property type="project" value="EnsemblFungi"/>
</dbReference>
<proteinExistence type="predicted"/>
<evidence type="ECO:0000256" key="4">
    <source>
        <dbReference type="ARBA" id="ARBA00022989"/>
    </source>
</evidence>
<feature type="transmembrane region" description="Helical" evidence="7">
    <location>
        <begin position="226"/>
        <end position="248"/>
    </location>
</feature>
<feature type="transmembrane region" description="Helical" evidence="7">
    <location>
        <begin position="61"/>
        <end position="85"/>
    </location>
</feature>
<dbReference type="AlphaFoldDB" id="A0A0G2FE05"/>
<dbReference type="PIRSF" id="PIRSF006060">
    <property type="entry name" value="AA_transporter"/>
    <property type="match status" value="1"/>
</dbReference>
<evidence type="ECO:0000256" key="2">
    <source>
        <dbReference type="ARBA" id="ARBA00022448"/>
    </source>
</evidence>
<evidence type="ECO:0000313" key="8">
    <source>
        <dbReference type="EMBL" id="KKY32812.1"/>
    </source>
</evidence>